<accession>W4V6H8</accession>
<reference evidence="3" key="1">
    <citation type="journal article" date="2014" name="Genome Announc.">
        <title>Draft Genome Sequence of Clostridium straminisolvens Strain JCM 21531T, Isolated from a Cellulose-Degrading Bacterial Community.</title>
        <authorList>
            <person name="Yuki M."/>
            <person name="Oshima K."/>
            <person name="Suda W."/>
            <person name="Sakamoto M."/>
            <person name="Kitamura K."/>
            <person name="Iida T."/>
            <person name="Hattori M."/>
            <person name="Ohkuma M."/>
        </authorList>
    </citation>
    <scope>NUCLEOTIDE SEQUENCE [LARGE SCALE GENOMIC DNA]</scope>
    <source>
        <strain evidence="3">JCM 21531</strain>
    </source>
</reference>
<name>W4V6H8_9FIRM</name>
<feature type="region of interest" description="Disordered" evidence="1">
    <location>
        <begin position="52"/>
        <end position="99"/>
    </location>
</feature>
<protein>
    <submittedName>
        <fullName evidence="3">Uncharacterized protein</fullName>
    </submittedName>
</protein>
<keyword evidence="2" id="KW-0812">Transmembrane</keyword>
<evidence type="ECO:0000256" key="1">
    <source>
        <dbReference type="SAM" id="MobiDB-lite"/>
    </source>
</evidence>
<evidence type="ECO:0000313" key="4">
    <source>
        <dbReference type="Proteomes" id="UP000019109"/>
    </source>
</evidence>
<gene>
    <name evidence="3" type="ORF">JCM21531_2495</name>
</gene>
<dbReference type="AlphaFoldDB" id="W4V6H8"/>
<dbReference type="EMBL" id="BAVR01000028">
    <property type="protein sequence ID" value="GAE89005.1"/>
    <property type="molecule type" value="Genomic_DNA"/>
</dbReference>
<evidence type="ECO:0000313" key="3">
    <source>
        <dbReference type="EMBL" id="GAE89005.1"/>
    </source>
</evidence>
<feature type="compositionally biased region" description="Acidic residues" evidence="1">
    <location>
        <begin position="78"/>
        <end position="87"/>
    </location>
</feature>
<comment type="caution">
    <text evidence="3">The sequence shown here is derived from an EMBL/GenBank/DDBJ whole genome shotgun (WGS) entry which is preliminary data.</text>
</comment>
<dbReference type="OrthoDB" id="1739583at2"/>
<keyword evidence="2" id="KW-1133">Transmembrane helix</keyword>
<evidence type="ECO:0000256" key="2">
    <source>
        <dbReference type="SAM" id="Phobius"/>
    </source>
</evidence>
<dbReference type="Proteomes" id="UP000019109">
    <property type="component" value="Unassembled WGS sequence"/>
</dbReference>
<dbReference type="Gene3D" id="3.30.1490.480">
    <property type="entry name" value="Endolytic murein transglycosylase"/>
    <property type="match status" value="1"/>
</dbReference>
<sequence>MRKFHIKNILLGIGIGVVLTALTGIIYSAGMEPQMSKEEIMARARQYGMVSSSEMIKEDEQKESETANTEGVQAGPAEDSENTEGVDVESTAAPEGTENIMAESTAVPGNIEGAGATAASGNTENIQAESTAALENTVKKQVQVAIAPGDNPYVISKKLVEKGLIDDADSFVNEIRAMNLQRFIQVGEYTIEEGTDIKTIIRIICKRKKI</sequence>
<keyword evidence="2" id="KW-0472">Membrane</keyword>
<keyword evidence="4" id="KW-1185">Reference proteome</keyword>
<organism evidence="3 4">
    <name type="scientific">Acetivibrio straminisolvens JCM 21531</name>
    <dbReference type="NCBI Taxonomy" id="1294263"/>
    <lineage>
        <taxon>Bacteria</taxon>
        <taxon>Bacillati</taxon>
        <taxon>Bacillota</taxon>
        <taxon>Clostridia</taxon>
        <taxon>Eubacteriales</taxon>
        <taxon>Oscillospiraceae</taxon>
        <taxon>Acetivibrio</taxon>
    </lineage>
</organism>
<dbReference type="STRING" id="1294263.JCM21531_2495"/>
<feature type="compositionally biased region" description="Basic and acidic residues" evidence="1">
    <location>
        <begin position="55"/>
        <end position="65"/>
    </location>
</feature>
<dbReference type="RefSeq" id="WP_038289145.1">
    <property type="nucleotide sequence ID" value="NZ_BAVR01000028.1"/>
</dbReference>
<feature type="transmembrane region" description="Helical" evidence="2">
    <location>
        <begin position="9"/>
        <end position="30"/>
    </location>
</feature>
<proteinExistence type="predicted"/>